<name>A0A4R3MGQ8_9FIRM</name>
<keyword evidence="7" id="KW-1185">Reference proteome</keyword>
<feature type="transmembrane region" description="Helical" evidence="5">
    <location>
        <begin position="172"/>
        <end position="194"/>
    </location>
</feature>
<dbReference type="AlphaFoldDB" id="A0A4R3MGQ8"/>
<dbReference type="PANTHER" id="PTHR37306">
    <property type="entry name" value="COLICIN V PRODUCTION PROTEIN"/>
    <property type="match status" value="1"/>
</dbReference>
<evidence type="ECO:0000256" key="5">
    <source>
        <dbReference type="SAM" id="Phobius"/>
    </source>
</evidence>
<dbReference type="GO" id="GO:0016020">
    <property type="term" value="C:membrane"/>
    <property type="evidence" value="ECO:0007669"/>
    <property type="project" value="UniProtKB-SubCell"/>
</dbReference>
<dbReference type="InterPro" id="IPR003825">
    <property type="entry name" value="Colicin-V_CvpA"/>
</dbReference>
<dbReference type="PANTHER" id="PTHR37306:SF1">
    <property type="entry name" value="COLICIN V PRODUCTION PROTEIN"/>
    <property type="match status" value="1"/>
</dbReference>
<accession>A0A4R3MGQ8</accession>
<evidence type="ECO:0000256" key="4">
    <source>
        <dbReference type="ARBA" id="ARBA00023136"/>
    </source>
</evidence>
<proteinExistence type="predicted"/>
<dbReference type="EMBL" id="SMAL01000012">
    <property type="protein sequence ID" value="TCT12310.1"/>
    <property type="molecule type" value="Genomic_DNA"/>
</dbReference>
<evidence type="ECO:0000313" key="6">
    <source>
        <dbReference type="EMBL" id="TCT12310.1"/>
    </source>
</evidence>
<dbReference type="Pfam" id="PF02674">
    <property type="entry name" value="Colicin_V"/>
    <property type="match status" value="2"/>
</dbReference>
<comment type="subcellular location">
    <subcellularLocation>
        <location evidence="1">Membrane</location>
        <topology evidence="1">Multi-pass membrane protein</topology>
    </subcellularLocation>
</comment>
<evidence type="ECO:0000256" key="3">
    <source>
        <dbReference type="ARBA" id="ARBA00022989"/>
    </source>
</evidence>
<feature type="transmembrane region" description="Helical" evidence="5">
    <location>
        <begin position="24"/>
        <end position="45"/>
    </location>
</feature>
<evidence type="ECO:0000256" key="1">
    <source>
        <dbReference type="ARBA" id="ARBA00004141"/>
    </source>
</evidence>
<keyword evidence="3 5" id="KW-1133">Transmembrane helix</keyword>
<reference evidence="6 7" key="1">
    <citation type="submission" date="2019-03" db="EMBL/GenBank/DDBJ databases">
        <title>Genomic Encyclopedia of Type Strains, Phase IV (KMG-IV): sequencing the most valuable type-strain genomes for metagenomic binning, comparative biology and taxonomic classification.</title>
        <authorList>
            <person name="Goeker M."/>
        </authorList>
    </citation>
    <scope>NUCLEOTIDE SEQUENCE [LARGE SCALE GENOMIC DNA]</scope>
    <source>
        <strain evidence="6 7">DSM 24629</strain>
    </source>
</reference>
<organism evidence="6 7">
    <name type="scientific">Natranaerovirga pectinivora</name>
    <dbReference type="NCBI Taxonomy" id="682400"/>
    <lineage>
        <taxon>Bacteria</taxon>
        <taxon>Bacillati</taxon>
        <taxon>Bacillota</taxon>
        <taxon>Clostridia</taxon>
        <taxon>Lachnospirales</taxon>
        <taxon>Natranaerovirgaceae</taxon>
        <taxon>Natranaerovirga</taxon>
    </lineage>
</organism>
<evidence type="ECO:0000256" key="2">
    <source>
        <dbReference type="ARBA" id="ARBA00022692"/>
    </source>
</evidence>
<dbReference type="OrthoDB" id="2083110at2"/>
<gene>
    <name evidence="6" type="ORF">EDC18_11282</name>
</gene>
<evidence type="ECO:0000313" key="7">
    <source>
        <dbReference type="Proteomes" id="UP000294902"/>
    </source>
</evidence>
<comment type="caution">
    <text evidence="6">The sequence shown here is derived from an EMBL/GenBank/DDBJ whole genome shotgun (WGS) entry which is preliminary data.</text>
</comment>
<protein>
    <submittedName>
        <fullName evidence="6">Colicin V production protein</fullName>
    </submittedName>
</protein>
<dbReference type="GO" id="GO:0009403">
    <property type="term" value="P:toxin biosynthetic process"/>
    <property type="evidence" value="ECO:0007669"/>
    <property type="project" value="InterPro"/>
</dbReference>
<keyword evidence="2 5" id="KW-0812">Transmembrane</keyword>
<sequence>MNVIDIIVLGIIIFSAVKAYHKGLIISLFSLCSLLLPIFLTMQLYPAGSKLIDQHTKIYESIQTSVANTLNLREQISSQTSLEEQTNIISELPLPKTIRESLLVNNNDAVYDLLQVNRLEDYISGYIARIAINILSFIIIFIIIYIGIRILIKTMNIISKLPVLNSLNKTLGLGFGVLLGLLRVWFLFVIITFFGTNQGMIKVFEMINDSTIASILYSNNYLLKVIIDLSKIII</sequence>
<dbReference type="RefSeq" id="WP_132253875.1">
    <property type="nucleotide sequence ID" value="NZ_SMAL01000012.1"/>
</dbReference>
<keyword evidence="4 5" id="KW-0472">Membrane</keyword>
<feature type="transmembrane region" description="Helical" evidence="5">
    <location>
        <begin position="130"/>
        <end position="152"/>
    </location>
</feature>
<dbReference type="Proteomes" id="UP000294902">
    <property type="component" value="Unassembled WGS sequence"/>
</dbReference>